<dbReference type="GO" id="GO:0003677">
    <property type="term" value="F:DNA binding"/>
    <property type="evidence" value="ECO:0007669"/>
    <property type="project" value="UniProtKB-KW"/>
</dbReference>
<dbReference type="InterPro" id="IPR012318">
    <property type="entry name" value="HTH_CRP"/>
</dbReference>
<dbReference type="AlphaFoldDB" id="A0A2R4WNF6"/>
<keyword evidence="6" id="KW-1185">Reference proteome</keyword>
<dbReference type="GO" id="GO:0003700">
    <property type="term" value="F:DNA-binding transcription factor activity"/>
    <property type="evidence" value="ECO:0007669"/>
    <property type="project" value="TreeGrafter"/>
</dbReference>
<dbReference type="Gene3D" id="1.10.10.10">
    <property type="entry name" value="Winged helix-like DNA-binding domain superfamily/Winged helix DNA-binding domain"/>
    <property type="match status" value="1"/>
</dbReference>
<dbReference type="Gene3D" id="2.60.120.10">
    <property type="entry name" value="Jelly Rolls"/>
    <property type="match status" value="1"/>
</dbReference>
<organism evidence="5 6">
    <name type="scientific">Methylobacterium currus</name>
    <dbReference type="NCBI Taxonomy" id="2051553"/>
    <lineage>
        <taxon>Bacteria</taxon>
        <taxon>Pseudomonadati</taxon>
        <taxon>Pseudomonadota</taxon>
        <taxon>Alphaproteobacteria</taxon>
        <taxon>Hyphomicrobiales</taxon>
        <taxon>Methylobacteriaceae</taxon>
        <taxon>Methylobacterium</taxon>
    </lineage>
</organism>
<evidence type="ECO:0000313" key="6">
    <source>
        <dbReference type="Proteomes" id="UP000244755"/>
    </source>
</evidence>
<name>A0A2R4WNF6_9HYPH</name>
<dbReference type="Pfam" id="PF13545">
    <property type="entry name" value="HTH_Crp_2"/>
    <property type="match status" value="1"/>
</dbReference>
<evidence type="ECO:0000256" key="1">
    <source>
        <dbReference type="ARBA" id="ARBA00023015"/>
    </source>
</evidence>
<dbReference type="InterPro" id="IPR036388">
    <property type="entry name" value="WH-like_DNA-bd_sf"/>
</dbReference>
<feature type="domain" description="HTH crp-type" evidence="4">
    <location>
        <begin position="145"/>
        <end position="219"/>
    </location>
</feature>
<dbReference type="Pfam" id="PF00027">
    <property type="entry name" value="cNMP_binding"/>
    <property type="match status" value="1"/>
</dbReference>
<dbReference type="SUPFAM" id="SSF51206">
    <property type="entry name" value="cAMP-binding domain-like"/>
    <property type="match status" value="1"/>
</dbReference>
<dbReference type="Proteomes" id="UP000244755">
    <property type="component" value="Chromosome 1"/>
</dbReference>
<dbReference type="SMART" id="SM00100">
    <property type="entry name" value="cNMP"/>
    <property type="match status" value="1"/>
</dbReference>
<dbReference type="PROSITE" id="PS51063">
    <property type="entry name" value="HTH_CRP_2"/>
    <property type="match status" value="1"/>
</dbReference>
<keyword evidence="1" id="KW-0805">Transcription regulation</keyword>
<dbReference type="KEGG" id="mee:DA075_21015"/>
<dbReference type="OrthoDB" id="7584044at2"/>
<evidence type="ECO:0000256" key="2">
    <source>
        <dbReference type="ARBA" id="ARBA00023125"/>
    </source>
</evidence>
<dbReference type="GO" id="GO:0005829">
    <property type="term" value="C:cytosol"/>
    <property type="evidence" value="ECO:0007669"/>
    <property type="project" value="TreeGrafter"/>
</dbReference>
<dbReference type="SUPFAM" id="SSF46785">
    <property type="entry name" value="Winged helix' DNA-binding domain"/>
    <property type="match status" value="1"/>
</dbReference>
<dbReference type="InterPro" id="IPR000595">
    <property type="entry name" value="cNMP-bd_dom"/>
</dbReference>
<dbReference type="InterPro" id="IPR014710">
    <property type="entry name" value="RmlC-like_jellyroll"/>
</dbReference>
<proteinExistence type="predicted"/>
<accession>A0A2R4WNF6</accession>
<evidence type="ECO:0000313" key="5">
    <source>
        <dbReference type="EMBL" id="AWB23077.1"/>
    </source>
</evidence>
<evidence type="ECO:0000259" key="4">
    <source>
        <dbReference type="PROSITE" id="PS51063"/>
    </source>
</evidence>
<protein>
    <submittedName>
        <fullName evidence="5">Crp/Fnr family transcriptional regulator</fullName>
    </submittedName>
</protein>
<dbReference type="SMART" id="SM00419">
    <property type="entry name" value="HTH_CRP"/>
    <property type="match status" value="1"/>
</dbReference>
<reference evidence="5 6" key="1">
    <citation type="submission" date="2018-04" db="EMBL/GenBank/DDBJ databases">
        <title>Methylobacterium sp. PR1016A genome.</title>
        <authorList>
            <person name="Park W."/>
        </authorList>
    </citation>
    <scope>NUCLEOTIDE SEQUENCE [LARGE SCALE GENOMIC DNA]</scope>
    <source>
        <strain evidence="5 6">PR1016A</strain>
    </source>
</reference>
<dbReference type="PANTHER" id="PTHR24567:SF68">
    <property type="entry name" value="DNA-BINDING TRANSCRIPTIONAL DUAL REGULATOR CRP"/>
    <property type="match status" value="1"/>
</dbReference>
<dbReference type="InterPro" id="IPR050397">
    <property type="entry name" value="Env_Response_Regulators"/>
</dbReference>
<sequence>MPHHLIRKLDPCASFSTDDRQMLQQLVRDAVCFSPNQDLIEEGVALRHVRVILEGWACCYKQLDDGRRQIIAYLIPGDVCSTPLNFPNAVNYSVRALTIGRSAQINGRDIVSAMERSPGIARAFWFDMLATSAIQREWTANAGLRTARERIAHLFCEIIIRMRAVGLADDDSCTLPITQEDLGETVGLSTVHVNRILQELRAAGLITLKRQLLTIPDFAALQRLAQFNDNYLCRAGPVYRANHAPAPHQLAALIAGNALGV</sequence>
<dbReference type="InterPro" id="IPR036390">
    <property type="entry name" value="WH_DNA-bd_sf"/>
</dbReference>
<dbReference type="PANTHER" id="PTHR24567">
    <property type="entry name" value="CRP FAMILY TRANSCRIPTIONAL REGULATORY PROTEIN"/>
    <property type="match status" value="1"/>
</dbReference>
<dbReference type="InterPro" id="IPR018490">
    <property type="entry name" value="cNMP-bd_dom_sf"/>
</dbReference>
<evidence type="ECO:0000256" key="3">
    <source>
        <dbReference type="ARBA" id="ARBA00023163"/>
    </source>
</evidence>
<dbReference type="EMBL" id="CP028843">
    <property type="protein sequence ID" value="AWB23077.1"/>
    <property type="molecule type" value="Genomic_DNA"/>
</dbReference>
<gene>
    <name evidence="5" type="ORF">DA075_21015</name>
</gene>
<keyword evidence="2" id="KW-0238">DNA-binding</keyword>
<dbReference type="CDD" id="cd00038">
    <property type="entry name" value="CAP_ED"/>
    <property type="match status" value="1"/>
</dbReference>
<keyword evidence="3" id="KW-0804">Transcription</keyword>